<dbReference type="Gene3D" id="3.90.180.10">
    <property type="entry name" value="Medium-chain alcohol dehydrogenases, catalytic domain"/>
    <property type="match status" value="1"/>
</dbReference>
<dbReference type="Gene3D" id="3.40.50.720">
    <property type="entry name" value="NAD(P)-binding Rossmann-like Domain"/>
    <property type="match status" value="1"/>
</dbReference>
<dbReference type="HOGENOM" id="CLU_026673_16_3_1"/>
<dbReference type="Proteomes" id="UP000028045">
    <property type="component" value="Unassembled WGS sequence"/>
</dbReference>
<comment type="similarity">
    <text evidence="1">Belongs to the zinc-containing alcohol dehydrogenase family.</text>
</comment>
<dbReference type="PANTHER" id="PTHR45348">
    <property type="entry name" value="HYPOTHETICAL OXIDOREDUCTASE (EUROFUNG)"/>
    <property type="match status" value="1"/>
</dbReference>
<dbReference type="InterPro" id="IPR011032">
    <property type="entry name" value="GroES-like_sf"/>
</dbReference>
<sequence>MPASKAIFLGADGHLALEDVTEDYSPTGAQALVKVRYSAVNPADIRHSYMNLYGSVAGYEFVGDVLEVGPDSRFAKGQVIFGQSMPGYQRPKYLGAHQDYLLAEDLSTYVLPNGLKDVEAVTLPTAALTAIDAISNILGFGLPAMGIDGLDATDRSILIWGGGSIVGFYAIQLARLAGFRHILTTASSHNHEALLAVGATQAFDYRDPAVVKNIQNAVKASEALLTVAFDAVAAGQGIYEPVSDVKIDLSKSTPQIAIQCLAETESEPLRLAAVLPVISDERWKMVLACRPLGHVAFGSPQDPAWPLRSQKAMQWLIDNHDKSLKFPPREMVKGGEEGLQALRRVFAGKVSLKKVVVEHPM</sequence>
<reference evidence="4 5" key="1">
    <citation type="journal article" date="2014" name="BMC Genomics">
        <title>Comparative genome sequencing reveals chemotype-specific gene clusters in the toxigenic black mold Stachybotrys.</title>
        <authorList>
            <person name="Semeiks J."/>
            <person name="Borek D."/>
            <person name="Otwinowski Z."/>
            <person name="Grishin N.V."/>
        </authorList>
    </citation>
    <scope>NUCLEOTIDE SEQUENCE [LARGE SCALE GENOMIC DNA]</scope>
    <source>
        <strain evidence="5">CBS 109288 / IBT 7711</strain>
    </source>
</reference>
<dbReference type="AlphaFoldDB" id="A0A084ALN8"/>
<dbReference type="SMART" id="SM00829">
    <property type="entry name" value="PKS_ER"/>
    <property type="match status" value="1"/>
</dbReference>
<dbReference type="SUPFAM" id="SSF51735">
    <property type="entry name" value="NAD(P)-binding Rossmann-fold domains"/>
    <property type="match status" value="1"/>
</dbReference>
<dbReference type="CDD" id="cd08249">
    <property type="entry name" value="enoyl_reductase_like"/>
    <property type="match status" value="1"/>
</dbReference>
<keyword evidence="5" id="KW-1185">Reference proteome</keyword>
<name>A0A084ALN8_STACB</name>
<feature type="domain" description="Enoyl reductase (ER)" evidence="3">
    <location>
        <begin position="10"/>
        <end position="287"/>
    </location>
</feature>
<dbReference type="InterPro" id="IPR036291">
    <property type="entry name" value="NAD(P)-bd_dom_sf"/>
</dbReference>
<dbReference type="InterPro" id="IPR047122">
    <property type="entry name" value="Trans-enoyl_RdTase-like"/>
</dbReference>
<dbReference type="OrthoDB" id="10257049at2759"/>
<evidence type="ECO:0000256" key="1">
    <source>
        <dbReference type="ARBA" id="ARBA00008072"/>
    </source>
</evidence>
<proteinExistence type="inferred from homology"/>
<evidence type="ECO:0000313" key="5">
    <source>
        <dbReference type="Proteomes" id="UP000028045"/>
    </source>
</evidence>
<dbReference type="GO" id="GO:0016651">
    <property type="term" value="F:oxidoreductase activity, acting on NAD(P)H"/>
    <property type="evidence" value="ECO:0007669"/>
    <property type="project" value="InterPro"/>
</dbReference>
<gene>
    <name evidence="4" type="ORF">S7711_09230</name>
</gene>
<organism evidence="4 5">
    <name type="scientific">Stachybotrys chartarum (strain CBS 109288 / IBT 7711)</name>
    <name type="common">Toxic black mold</name>
    <name type="synonym">Stilbospora chartarum</name>
    <dbReference type="NCBI Taxonomy" id="1280523"/>
    <lineage>
        <taxon>Eukaryota</taxon>
        <taxon>Fungi</taxon>
        <taxon>Dikarya</taxon>
        <taxon>Ascomycota</taxon>
        <taxon>Pezizomycotina</taxon>
        <taxon>Sordariomycetes</taxon>
        <taxon>Hypocreomycetidae</taxon>
        <taxon>Hypocreales</taxon>
        <taxon>Stachybotryaceae</taxon>
        <taxon>Stachybotrys</taxon>
    </lineage>
</organism>
<evidence type="ECO:0000259" key="3">
    <source>
        <dbReference type="SMART" id="SM00829"/>
    </source>
</evidence>
<protein>
    <recommendedName>
        <fullName evidence="3">Enoyl reductase (ER) domain-containing protein</fullName>
    </recommendedName>
</protein>
<evidence type="ECO:0000313" key="4">
    <source>
        <dbReference type="EMBL" id="KEY66217.1"/>
    </source>
</evidence>
<dbReference type="Pfam" id="PF08240">
    <property type="entry name" value="ADH_N"/>
    <property type="match status" value="1"/>
</dbReference>
<dbReference type="InterPro" id="IPR020843">
    <property type="entry name" value="ER"/>
</dbReference>
<evidence type="ECO:0000256" key="2">
    <source>
        <dbReference type="ARBA" id="ARBA00023002"/>
    </source>
</evidence>
<dbReference type="SUPFAM" id="SSF50129">
    <property type="entry name" value="GroES-like"/>
    <property type="match status" value="1"/>
</dbReference>
<keyword evidence="2" id="KW-0560">Oxidoreductase</keyword>
<dbReference type="InterPro" id="IPR013154">
    <property type="entry name" value="ADH-like_N"/>
</dbReference>
<dbReference type="PANTHER" id="PTHR45348:SF7">
    <property type="entry name" value="ZINC BINDING OXIDOREDUCTASE, PUTATIVE-RELATED"/>
    <property type="match status" value="1"/>
</dbReference>
<dbReference type="EMBL" id="KL648665">
    <property type="protein sequence ID" value="KEY66217.1"/>
    <property type="molecule type" value="Genomic_DNA"/>
</dbReference>
<accession>A0A084ALN8</accession>